<dbReference type="Pfam" id="PF08352">
    <property type="entry name" value="oligo_HPY"/>
    <property type="match status" value="1"/>
</dbReference>
<keyword evidence="2" id="KW-0547">Nucleotide-binding</keyword>
<dbReference type="Pfam" id="PF00005">
    <property type="entry name" value="ABC_tran"/>
    <property type="match status" value="1"/>
</dbReference>
<name>A0A841GSE4_9BACT</name>
<dbReference type="InterPro" id="IPR050319">
    <property type="entry name" value="ABC_transp_ATP-bind"/>
</dbReference>
<dbReference type="PANTHER" id="PTHR43776:SF8">
    <property type="entry name" value="ABC TRANSPORTER, ATP-BINDING PROTEIN"/>
    <property type="match status" value="1"/>
</dbReference>
<comment type="caution">
    <text evidence="5">The sequence shown here is derived from an EMBL/GenBank/DDBJ whole genome shotgun (WGS) entry which is preliminary data.</text>
</comment>
<keyword evidence="3 5" id="KW-0067">ATP-binding</keyword>
<dbReference type="GO" id="GO:0005524">
    <property type="term" value="F:ATP binding"/>
    <property type="evidence" value="ECO:0007669"/>
    <property type="project" value="UniProtKB-KW"/>
</dbReference>
<dbReference type="RefSeq" id="WP_184618789.1">
    <property type="nucleotide sequence ID" value="NZ_JACHEX010000001.1"/>
</dbReference>
<sequence>MQKTIYKTDTILKIENLKKYFAADRGLFSRVKHYVHAVDDISFEIKRGKSLGLVGESGCGKTTTGKVIVGLEKPTDGKVYIDGKEISEYESKLEYHKKVQMIFQDPYESLNPRMTIFDIIAEPLNIHNIGNLKEREEKVLKLLQDVGLTPPSSFLWRYPHELSGGQRQRVAIARALVLNPTFIVADEPTSMLDVSVRTGVMNLLMDLQEKYNMSYLYITHDFAVARYMCDKIAVMYLGKIVEYAETEELLFNPMHPYTRALLTAVPVPDPEHKKDEPNIIGSVSKPINPLPRCRFYDRCPFRTEKCKNEPHPQLKDIGNNHYVACYLVQEGKI</sequence>
<gene>
    <name evidence="5" type="ORF">HNP65_000482</name>
</gene>
<dbReference type="SMART" id="SM00382">
    <property type="entry name" value="AAA"/>
    <property type="match status" value="1"/>
</dbReference>
<dbReference type="InterPro" id="IPR003593">
    <property type="entry name" value="AAA+_ATPase"/>
</dbReference>
<evidence type="ECO:0000259" key="4">
    <source>
        <dbReference type="PROSITE" id="PS50893"/>
    </source>
</evidence>
<proteinExistence type="predicted"/>
<dbReference type="EMBL" id="JACHEX010000001">
    <property type="protein sequence ID" value="MBB6062060.1"/>
    <property type="molecule type" value="Genomic_DNA"/>
</dbReference>
<dbReference type="FunFam" id="3.40.50.300:FF:000016">
    <property type="entry name" value="Oligopeptide ABC transporter ATP-binding component"/>
    <property type="match status" value="1"/>
</dbReference>
<organism evidence="5 6">
    <name type="scientific">Thermosipho japonicus</name>
    <dbReference type="NCBI Taxonomy" id="90323"/>
    <lineage>
        <taxon>Bacteria</taxon>
        <taxon>Thermotogati</taxon>
        <taxon>Thermotogota</taxon>
        <taxon>Thermotogae</taxon>
        <taxon>Thermotogales</taxon>
        <taxon>Fervidobacteriaceae</taxon>
        <taxon>Thermosipho</taxon>
    </lineage>
</organism>
<keyword evidence="6" id="KW-1185">Reference proteome</keyword>
<dbReference type="CDD" id="cd03257">
    <property type="entry name" value="ABC_NikE_OppD_transporters"/>
    <property type="match status" value="1"/>
</dbReference>
<dbReference type="GO" id="GO:0055085">
    <property type="term" value="P:transmembrane transport"/>
    <property type="evidence" value="ECO:0007669"/>
    <property type="project" value="UniProtKB-ARBA"/>
</dbReference>
<dbReference type="InterPro" id="IPR017871">
    <property type="entry name" value="ABC_transporter-like_CS"/>
</dbReference>
<dbReference type="NCBIfam" id="TIGR01727">
    <property type="entry name" value="oligo_HPY"/>
    <property type="match status" value="1"/>
</dbReference>
<dbReference type="GO" id="GO:0016887">
    <property type="term" value="F:ATP hydrolysis activity"/>
    <property type="evidence" value="ECO:0007669"/>
    <property type="project" value="InterPro"/>
</dbReference>
<keyword evidence="1" id="KW-0813">Transport</keyword>
<dbReference type="InterPro" id="IPR027417">
    <property type="entry name" value="P-loop_NTPase"/>
</dbReference>
<dbReference type="Proteomes" id="UP000555828">
    <property type="component" value="Unassembled WGS sequence"/>
</dbReference>
<dbReference type="SUPFAM" id="SSF52540">
    <property type="entry name" value="P-loop containing nucleoside triphosphate hydrolases"/>
    <property type="match status" value="1"/>
</dbReference>
<evidence type="ECO:0000256" key="1">
    <source>
        <dbReference type="ARBA" id="ARBA00022448"/>
    </source>
</evidence>
<evidence type="ECO:0000256" key="2">
    <source>
        <dbReference type="ARBA" id="ARBA00022741"/>
    </source>
</evidence>
<dbReference type="AlphaFoldDB" id="A0A841GSE4"/>
<dbReference type="InterPro" id="IPR013563">
    <property type="entry name" value="Oligopep_ABC_C"/>
</dbReference>
<evidence type="ECO:0000313" key="5">
    <source>
        <dbReference type="EMBL" id="MBB6062060.1"/>
    </source>
</evidence>
<feature type="domain" description="ABC transporter" evidence="4">
    <location>
        <begin position="12"/>
        <end position="262"/>
    </location>
</feature>
<reference evidence="5 6" key="1">
    <citation type="submission" date="2020-08" db="EMBL/GenBank/DDBJ databases">
        <title>Genomic Encyclopedia of Type Strains, Phase IV (KMG-IV): sequencing the most valuable type-strain genomes for metagenomic binning, comparative biology and taxonomic classification.</title>
        <authorList>
            <person name="Goeker M."/>
        </authorList>
    </citation>
    <scope>NUCLEOTIDE SEQUENCE [LARGE SCALE GENOMIC DNA]</scope>
    <source>
        <strain evidence="5 6">DSM 13481</strain>
    </source>
</reference>
<dbReference type="PROSITE" id="PS00211">
    <property type="entry name" value="ABC_TRANSPORTER_1"/>
    <property type="match status" value="1"/>
</dbReference>
<protein>
    <submittedName>
        <fullName evidence="5">Peptide/nickel transport system ATP-binding protein</fullName>
    </submittedName>
</protein>
<evidence type="ECO:0000256" key="3">
    <source>
        <dbReference type="ARBA" id="ARBA00022840"/>
    </source>
</evidence>
<dbReference type="PANTHER" id="PTHR43776">
    <property type="entry name" value="TRANSPORT ATP-BINDING PROTEIN"/>
    <property type="match status" value="1"/>
</dbReference>
<dbReference type="Gene3D" id="3.40.50.300">
    <property type="entry name" value="P-loop containing nucleotide triphosphate hydrolases"/>
    <property type="match status" value="1"/>
</dbReference>
<accession>A0A841GSE4</accession>
<dbReference type="GO" id="GO:0015833">
    <property type="term" value="P:peptide transport"/>
    <property type="evidence" value="ECO:0007669"/>
    <property type="project" value="InterPro"/>
</dbReference>
<dbReference type="InterPro" id="IPR003439">
    <property type="entry name" value="ABC_transporter-like_ATP-bd"/>
</dbReference>
<dbReference type="PROSITE" id="PS50893">
    <property type="entry name" value="ABC_TRANSPORTER_2"/>
    <property type="match status" value="1"/>
</dbReference>
<evidence type="ECO:0000313" key="6">
    <source>
        <dbReference type="Proteomes" id="UP000555828"/>
    </source>
</evidence>